<dbReference type="AlphaFoldDB" id="A0A0V0TUI8"/>
<sequence length="108" mass="12249">MDEWHGWCKEWLSKNFDLALTSQVNNNDQWGMFIFGNRRIGTKERGLLTALAKPKQHGQIRAEGNGQLKLFNAALATVPGDCCHWPASSLRNQIFNACSPIRILILLR</sequence>
<gene>
    <name evidence="1" type="ORF">T05_1220</name>
</gene>
<name>A0A0V0TUI8_9BILA</name>
<organism evidence="1 2">
    <name type="scientific">Trichinella murrelli</name>
    <dbReference type="NCBI Taxonomy" id="144512"/>
    <lineage>
        <taxon>Eukaryota</taxon>
        <taxon>Metazoa</taxon>
        <taxon>Ecdysozoa</taxon>
        <taxon>Nematoda</taxon>
        <taxon>Enoplea</taxon>
        <taxon>Dorylaimia</taxon>
        <taxon>Trichinellida</taxon>
        <taxon>Trichinellidae</taxon>
        <taxon>Trichinella</taxon>
    </lineage>
</organism>
<proteinExistence type="predicted"/>
<keyword evidence="2" id="KW-1185">Reference proteome</keyword>
<reference evidence="1 2" key="1">
    <citation type="submission" date="2015-01" db="EMBL/GenBank/DDBJ databases">
        <title>Evolution of Trichinella species and genotypes.</title>
        <authorList>
            <person name="Korhonen P.K."/>
            <person name="Edoardo P."/>
            <person name="Giuseppe L.R."/>
            <person name="Gasser R.B."/>
        </authorList>
    </citation>
    <scope>NUCLEOTIDE SEQUENCE [LARGE SCALE GENOMIC DNA]</scope>
    <source>
        <strain evidence="1">ISS417</strain>
    </source>
</reference>
<dbReference type="Proteomes" id="UP000055048">
    <property type="component" value="Unassembled WGS sequence"/>
</dbReference>
<dbReference type="OrthoDB" id="10290527at2759"/>
<evidence type="ECO:0000313" key="2">
    <source>
        <dbReference type="Proteomes" id="UP000055048"/>
    </source>
</evidence>
<accession>A0A0V0TUI8</accession>
<protein>
    <submittedName>
        <fullName evidence="1">Uncharacterized protein</fullName>
    </submittedName>
</protein>
<comment type="caution">
    <text evidence="1">The sequence shown here is derived from an EMBL/GenBank/DDBJ whole genome shotgun (WGS) entry which is preliminary data.</text>
</comment>
<evidence type="ECO:0000313" key="1">
    <source>
        <dbReference type="EMBL" id="KRX42560.1"/>
    </source>
</evidence>
<dbReference type="EMBL" id="JYDJ01000141">
    <property type="protein sequence ID" value="KRX42560.1"/>
    <property type="molecule type" value="Genomic_DNA"/>
</dbReference>